<dbReference type="EMBL" id="PDEM01000024">
    <property type="protein sequence ID" value="PHZ84649.1"/>
    <property type="molecule type" value="Genomic_DNA"/>
</dbReference>
<organism evidence="8 9">
    <name type="scientific">Paremcibacter congregatus</name>
    <dbReference type="NCBI Taxonomy" id="2043170"/>
    <lineage>
        <taxon>Bacteria</taxon>
        <taxon>Pseudomonadati</taxon>
        <taxon>Pseudomonadota</taxon>
        <taxon>Alphaproteobacteria</taxon>
        <taxon>Emcibacterales</taxon>
        <taxon>Emcibacteraceae</taxon>
        <taxon>Paremcibacter</taxon>
    </lineage>
</organism>
<dbReference type="GO" id="GO:0017004">
    <property type="term" value="P:cytochrome complex assembly"/>
    <property type="evidence" value="ECO:0007669"/>
    <property type="project" value="UniProtKB-KW"/>
</dbReference>
<keyword evidence="4 8" id="KW-0067">ATP-binding</keyword>
<dbReference type="Proteomes" id="UP000229730">
    <property type="component" value="Unassembled WGS sequence"/>
</dbReference>
<evidence type="ECO:0000256" key="5">
    <source>
        <dbReference type="ARBA" id="ARBA00022967"/>
    </source>
</evidence>
<dbReference type="InterPro" id="IPR027417">
    <property type="entry name" value="P-loop_NTPase"/>
</dbReference>
<dbReference type="RefSeq" id="WP_099473793.1">
    <property type="nucleotide sequence ID" value="NZ_CP041025.1"/>
</dbReference>
<dbReference type="SUPFAM" id="SSF52540">
    <property type="entry name" value="P-loop containing nucleoside triphosphate hydrolases"/>
    <property type="match status" value="1"/>
</dbReference>
<dbReference type="FunCoup" id="A0A2G4YQQ1">
    <property type="interactions" value="162"/>
</dbReference>
<dbReference type="InParanoid" id="A0A2G4YQQ1"/>
<evidence type="ECO:0000313" key="8">
    <source>
        <dbReference type="EMBL" id="PHZ84649.1"/>
    </source>
</evidence>
<evidence type="ECO:0000256" key="4">
    <source>
        <dbReference type="ARBA" id="ARBA00022840"/>
    </source>
</evidence>
<evidence type="ECO:0000256" key="1">
    <source>
        <dbReference type="ARBA" id="ARBA00022448"/>
    </source>
</evidence>
<dbReference type="PANTHER" id="PTHR43499">
    <property type="entry name" value="ABC TRANSPORTER I FAMILY MEMBER 1"/>
    <property type="match status" value="1"/>
</dbReference>
<keyword evidence="3" id="KW-0201">Cytochrome c-type biogenesis</keyword>
<dbReference type="AlphaFoldDB" id="A0A2G4YQQ1"/>
<evidence type="ECO:0000313" key="9">
    <source>
        <dbReference type="Proteomes" id="UP000229730"/>
    </source>
</evidence>
<evidence type="ECO:0000259" key="7">
    <source>
        <dbReference type="PROSITE" id="PS50893"/>
    </source>
</evidence>
<dbReference type="GO" id="GO:0016887">
    <property type="term" value="F:ATP hydrolysis activity"/>
    <property type="evidence" value="ECO:0007669"/>
    <property type="project" value="InterPro"/>
</dbReference>
<keyword evidence="9" id="KW-1185">Reference proteome</keyword>
<keyword evidence="1" id="KW-0813">Transport</keyword>
<accession>A0A2G4YQQ1</accession>
<dbReference type="GO" id="GO:0005524">
    <property type="term" value="F:ATP binding"/>
    <property type="evidence" value="ECO:0007669"/>
    <property type="project" value="UniProtKB-KW"/>
</dbReference>
<dbReference type="NCBIfam" id="TIGR01189">
    <property type="entry name" value="ccmA"/>
    <property type="match status" value="1"/>
</dbReference>
<dbReference type="PANTHER" id="PTHR43499:SF1">
    <property type="entry name" value="ABC TRANSPORTER I FAMILY MEMBER 1"/>
    <property type="match status" value="1"/>
</dbReference>
<dbReference type="SMART" id="SM00382">
    <property type="entry name" value="AAA"/>
    <property type="match status" value="1"/>
</dbReference>
<evidence type="ECO:0000256" key="3">
    <source>
        <dbReference type="ARBA" id="ARBA00022748"/>
    </source>
</evidence>
<dbReference type="PROSITE" id="PS50893">
    <property type="entry name" value="ABC_TRANSPORTER_2"/>
    <property type="match status" value="1"/>
</dbReference>
<dbReference type="OrthoDB" id="9800654at2"/>
<reference evidence="8 9" key="1">
    <citation type="submission" date="2017-10" db="EMBL/GenBank/DDBJ databases">
        <title>Frigbacter circumglobatus gen. nov. sp. nov., isolated from sediment cultured in situ.</title>
        <authorList>
            <person name="Zhao Z."/>
        </authorList>
    </citation>
    <scope>NUCLEOTIDE SEQUENCE [LARGE SCALE GENOMIC DNA]</scope>
    <source>
        <strain evidence="8 9">ZYL</strain>
    </source>
</reference>
<dbReference type="Gene3D" id="3.40.50.300">
    <property type="entry name" value="P-loop containing nucleotide triphosphate hydrolases"/>
    <property type="match status" value="1"/>
</dbReference>
<dbReference type="GO" id="GO:0022857">
    <property type="term" value="F:transmembrane transporter activity"/>
    <property type="evidence" value="ECO:0007669"/>
    <property type="project" value="InterPro"/>
</dbReference>
<protein>
    <submittedName>
        <fullName evidence="8">Heme ABC exporter ATP-binding protein CcmA</fullName>
    </submittedName>
</protein>
<sequence length="217" mass="23421">MIRGRNLTCIRGDRPIFSDLAFDLAPGQAVILQGANGSGKSSLMKIIAGLLKAERGEILAGEENILGDRDWTSRNLCYLAHKNGLKPELTVGENLDFWARMENHNGDIRAEAAKIGIDHCLDLPVSYLSSGQGRRAALTRVLCHPGQIWLLDEPTVGLDAAGVDMLAGLMAGHLSRGGSILAATHIDLHLPPACCQTLQMADFSYKATREPLGDLVW</sequence>
<evidence type="ECO:0000256" key="2">
    <source>
        <dbReference type="ARBA" id="ARBA00022741"/>
    </source>
</evidence>
<dbReference type="InterPro" id="IPR003593">
    <property type="entry name" value="AAA+_ATPase"/>
</dbReference>
<feature type="domain" description="ABC transporter" evidence="7">
    <location>
        <begin position="2"/>
        <end position="216"/>
    </location>
</feature>
<dbReference type="InterPro" id="IPR005895">
    <property type="entry name" value="ABC_transptr_haem_export_CcmA"/>
</dbReference>
<keyword evidence="5" id="KW-1278">Translocase</keyword>
<dbReference type="Pfam" id="PF00005">
    <property type="entry name" value="ABC_tran"/>
    <property type="match status" value="1"/>
</dbReference>
<name>A0A2G4YQQ1_9PROT</name>
<evidence type="ECO:0000256" key="6">
    <source>
        <dbReference type="ARBA" id="ARBA00023136"/>
    </source>
</evidence>
<keyword evidence="6" id="KW-0472">Membrane</keyword>
<gene>
    <name evidence="8" type="primary">ccmA</name>
    <name evidence="8" type="ORF">CRD36_11995</name>
</gene>
<keyword evidence="2" id="KW-0547">Nucleotide-binding</keyword>
<comment type="caution">
    <text evidence="8">The sequence shown here is derived from an EMBL/GenBank/DDBJ whole genome shotgun (WGS) entry which is preliminary data.</text>
</comment>
<dbReference type="InterPro" id="IPR003439">
    <property type="entry name" value="ABC_transporter-like_ATP-bd"/>
</dbReference>
<proteinExistence type="predicted"/>